<evidence type="ECO:0000313" key="1">
    <source>
        <dbReference type="EMBL" id="OCT98881.1"/>
    </source>
</evidence>
<evidence type="ECO:0000313" key="2">
    <source>
        <dbReference type="Proteomes" id="UP000694892"/>
    </source>
</evidence>
<proteinExistence type="predicted"/>
<organism evidence="1 2">
    <name type="scientific">Xenopus laevis</name>
    <name type="common">African clawed frog</name>
    <dbReference type="NCBI Taxonomy" id="8355"/>
    <lineage>
        <taxon>Eukaryota</taxon>
        <taxon>Metazoa</taxon>
        <taxon>Chordata</taxon>
        <taxon>Craniata</taxon>
        <taxon>Vertebrata</taxon>
        <taxon>Euteleostomi</taxon>
        <taxon>Amphibia</taxon>
        <taxon>Batrachia</taxon>
        <taxon>Anura</taxon>
        <taxon>Pipoidea</taxon>
        <taxon>Pipidae</taxon>
        <taxon>Xenopodinae</taxon>
        <taxon>Xenopus</taxon>
        <taxon>Xenopus</taxon>
    </lineage>
</organism>
<accession>A0A974I2K8</accession>
<reference evidence="2" key="1">
    <citation type="journal article" date="2016" name="Nature">
        <title>Genome evolution in the allotetraploid frog Xenopus laevis.</title>
        <authorList>
            <person name="Session A.M."/>
            <person name="Uno Y."/>
            <person name="Kwon T."/>
            <person name="Chapman J.A."/>
            <person name="Toyoda A."/>
            <person name="Takahashi S."/>
            <person name="Fukui A."/>
            <person name="Hikosaka A."/>
            <person name="Suzuki A."/>
            <person name="Kondo M."/>
            <person name="van Heeringen S.J."/>
            <person name="Quigley I."/>
            <person name="Heinz S."/>
            <person name="Ogino H."/>
            <person name="Ochi H."/>
            <person name="Hellsten U."/>
            <person name="Lyons J.B."/>
            <person name="Simakov O."/>
            <person name="Putnam N."/>
            <person name="Stites J."/>
            <person name="Kuroki Y."/>
            <person name="Tanaka T."/>
            <person name="Michiue T."/>
            <person name="Watanabe M."/>
            <person name="Bogdanovic O."/>
            <person name="Lister R."/>
            <person name="Georgiou G."/>
            <person name="Paranjpe S.S."/>
            <person name="van Kruijsbergen I."/>
            <person name="Shu S."/>
            <person name="Carlson J."/>
            <person name="Kinoshita T."/>
            <person name="Ohta Y."/>
            <person name="Mawaribuchi S."/>
            <person name="Jenkins J."/>
            <person name="Grimwood J."/>
            <person name="Schmutz J."/>
            <person name="Mitros T."/>
            <person name="Mozaffari S.V."/>
            <person name="Suzuki Y."/>
            <person name="Haramoto Y."/>
            <person name="Yamamoto T.S."/>
            <person name="Takagi C."/>
            <person name="Heald R."/>
            <person name="Miller K."/>
            <person name="Haudenschild C."/>
            <person name="Kitzman J."/>
            <person name="Nakayama T."/>
            <person name="Izutsu Y."/>
            <person name="Robert J."/>
            <person name="Fortriede J."/>
            <person name="Burns K."/>
            <person name="Lotay V."/>
            <person name="Karimi K."/>
            <person name="Yasuoka Y."/>
            <person name="Dichmann D.S."/>
            <person name="Flajnik M.F."/>
            <person name="Houston D.W."/>
            <person name="Shendure J."/>
            <person name="DuPasquier L."/>
            <person name="Vize P.D."/>
            <person name="Zorn A.M."/>
            <person name="Ito M."/>
            <person name="Marcotte E.M."/>
            <person name="Wallingford J.B."/>
            <person name="Ito Y."/>
            <person name="Asashima M."/>
            <person name="Ueno N."/>
            <person name="Matsuda Y."/>
            <person name="Veenstra G.J."/>
            <person name="Fujiyama A."/>
            <person name="Harland R.M."/>
            <person name="Taira M."/>
            <person name="Rokhsar D.S."/>
        </authorList>
    </citation>
    <scope>NUCLEOTIDE SEQUENCE [LARGE SCALE GENOMIC DNA]</scope>
    <source>
        <strain evidence="2">J</strain>
    </source>
</reference>
<dbReference type="Proteomes" id="UP000694892">
    <property type="component" value="Chromosome 1S"/>
</dbReference>
<sequence length="86" mass="9727">MDISSLCCWRHQHFGIARGQAWHQTLNFSTKGQYMSHYGTLFHNNNVFLAQTLTVPLQLNPLKSAPARDPLFSTLALITVSERALN</sequence>
<protein>
    <submittedName>
        <fullName evidence="1">Uncharacterized protein</fullName>
    </submittedName>
</protein>
<name>A0A974I2K8_XENLA</name>
<dbReference type="AlphaFoldDB" id="A0A974I2K8"/>
<dbReference type="EMBL" id="CM004467">
    <property type="protein sequence ID" value="OCT98881.1"/>
    <property type="molecule type" value="Genomic_DNA"/>
</dbReference>
<gene>
    <name evidence="1" type="ORF">XELAEV_18011116mg</name>
</gene>